<dbReference type="Gene3D" id="1.10.3210.50">
    <property type="match status" value="1"/>
</dbReference>
<organism evidence="3 4">
    <name type="scientific">Deinococcus metalli</name>
    <dbReference type="NCBI Taxonomy" id="1141878"/>
    <lineage>
        <taxon>Bacteria</taxon>
        <taxon>Thermotogati</taxon>
        <taxon>Deinococcota</taxon>
        <taxon>Deinococci</taxon>
        <taxon>Deinococcales</taxon>
        <taxon>Deinococcaceae</taxon>
        <taxon>Deinococcus</taxon>
    </lineage>
</organism>
<dbReference type="InterPro" id="IPR006674">
    <property type="entry name" value="HD_domain"/>
</dbReference>
<reference evidence="2" key="4">
    <citation type="submission" date="2024-05" db="EMBL/GenBank/DDBJ databases">
        <authorList>
            <person name="Sun Q."/>
            <person name="Zhou Y."/>
        </authorList>
    </citation>
    <scope>NUCLEOTIDE SEQUENCE</scope>
    <source>
        <strain evidence="2">CGMCC 1.18437</strain>
    </source>
</reference>
<feature type="domain" description="HD" evidence="1">
    <location>
        <begin position="31"/>
        <end position="133"/>
    </location>
</feature>
<dbReference type="EMBL" id="JACHFK010000005">
    <property type="protein sequence ID" value="MBB5376726.1"/>
    <property type="molecule type" value="Genomic_DNA"/>
</dbReference>
<name>A0A7W8KGS0_9DEIO</name>
<dbReference type="Proteomes" id="UP000619376">
    <property type="component" value="Unassembled WGS sequence"/>
</dbReference>
<dbReference type="SMART" id="SM00471">
    <property type="entry name" value="HDc"/>
    <property type="match status" value="1"/>
</dbReference>
<dbReference type="Proteomes" id="UP000539473">
    <property type="component" value="Unassembled WGS sequence"/>
</dbReference>
<dbReference type="RefSeq" id="WP_229831949.1">
    <property type="nucleotide sequence ID" value="NZ_BNAJ01000005.1"/>
</dbReference>
<dbReference type="AlphaFoldDB" id="A0A7W8KGS0"/>
<dbReference type="GO" id="GO:0016787">
    <property type="term" value="F:hydrolase activity"/>
    <property type="evidence" value="ECO:0007669"/>
    <property type="project" value="UniProtKB-KW"/>
</dbReference>
<evidence type="ECO:0000259" key="1">
    <source>
        <dbReference type="PROSITE" id="PS51831"/>
    </source>
</evidence>
<dbReference type="PANTHER" id="PTHR33594">
    <property type="entry name" value="SUPERFAMILY HYDROLASE, PUTATIVE (AFU_ORTHOLOGUE AFUA_1G03035)-RELATED"/>
    <property type="match status" value="1"/>
</dbReference>
<dbReference type="Pfam" id="PF01966">
    <property type="entry name" value="HD"/>
    <property type="match status" value="1"/>
</dbReference>
<evidence type="ECO:0000313" key="5">
    <source>
        <dbReference type="Proteomes" id="UP000619376"/>
    </source>
</evidence>
<evidence type="ECO:0000313" key="4">
    <source>
        <dbReference type="Proteomes" id="UP000539473"/>
    </source>
</evidence>
<gene>
    <name evidence="2" type="ORF">GCM10017781_21540</name>
    <name evidence="3" type="ORF">HNQ07_002190</name>
</gene>
<accession>A0A7W8KGS0</accession>
<dbReference type="EMBL" id="BNAJ01000005">
    <property type="protein sequence ID" value="GHF44878.1"/>
    <property type="molecule type" value="Genomic_DNA"/>
</dbReference>
<evidence type="ECO:0000313" key="3">
    <source>
        <dbReference type="EMBL" id="MBB5376726.1"/>
    </source>
</evidence>
<reference evidence="2" key="1">
    <citation type="journal article" date="2014" name="Int. J. Syst. Evol. Microbiol.">
        <title>Complete genome of a new Firmicutes species belonging to the dominant human colonic microbiota ('Ruminococcus bicirculans') reveals two chromosomes and a selective capacity to utilize plant glucans.</title>
        <authorList>
            <consortium name="NISC Comparative Sequencing Program"/>
            <person name="Wegmann U."/>
            <person name="Louis P."/>
            <person name="Goesmann A."/>
            <person name="Henrissat B."/>
            <person name="Duncan S.H."/>
            <person name="Flint H.J."/>
        </authorList>
    </citation>
    <scope>NUCLEOTIDE SEQUENCE</scope>
    <source>
        <strain evidence="2">CGMCC 1.18437</strain>
    </source>
</reference>
<protein>
    <submittedName>
        <fullName evidence="2">Hydrolase</fullName>
    </submittedName>
</protein>
<reference evidence="5" key="2">
    <citation type="journal article" date="2019" name="Int. J. Syst. Evol. Microbiol.">
        <title>The Global Catalogue of Microorganisms (GCM) 10K type strain sequencing project: providing services to taxonomists for standard genome sequencing and annotation.</title>
        <authorList>
            <consortium name="The Broad Institute Genomics Platform"/>
            <consortium name="The Broad Institute Genome Sequencing Center for Infectious Disease"/>
            <person name="Wu L."/>
            <person name="Ma J."/>
        </authorList>
    </citation>
    <scope>NUCLEOTIDE SEQUENCE [LARGE SCALE GENOMIC DNA]</scope>
    <source>
        <strain evidence="5">CGMCC 1.18437</strain>
    </source>
</reference>
<sequence>MTLEELLAQDPRLPAVWAWVHAHMQGDAAHDDAHLLRVARWTRRCAPDLPAGVAIAAAFTHDVVNLPKNHPQRAQASELSAQAVLDTLPGLGFTPAEAQGVALAVRDHSYSRGAVPATELGAALQDADRLDALGALGVLRVAGVGGQLGRALLHPTDPWAQDREPDDLAYTVDHFFTKLLRLDGTFHTPTGQAEARRRTLTMRAFLAELASELDVAPPD</sequence>
<dbReference type="PROSITE" id="PS51831">
    <property type="entry name" value="HD"/>
    <property type="match status" value="1"/>
</dbReference>
<keyword evidence="5" id="KW-1185">Reference proteome</keyword>
<evidence type="ECO:0000313" key="2">
    <source>
        <dbReference type="EMBL" id="GHF44878.1"/>
    </source>
</evidence>
<proteinExistence type="predicted"/>
<comment type="caution">
    <text evidence="3">The sequence shown here is derived from an EMBL/GenBank/DDBJ whole genome shotgun (WGS) entry which is preliminary data.</text>
</comment>
<keyword evidence="2" id="KW-0378">Hydrolase</keyword>
<reference evidence="3 4" key="3">
    <citation type="submission" date="2020-08" db="EMBL/GenBank/DDBJ databases">
        <title>Genomic Encyclopedia of Type Strains, Phase IV (KMG-IV): sequencing the most valuable type-strain genomes for metagenomic binning, comparative biology and taxonomic classification.</title>
        <authorList>
            <person name="Goeker M."/>
        </authorList>
    </citation>
    <scope>NUCLEOTIDE SEQUENCE [LARGE SCALE GENOMIC DNA]</scope>
    <source>
        <strain evidence="3 4">DSM 27521</strain>
    </source>
</reference>
<dbReference type="PANTHER" id="PTHR33594:SF1">
    <property type="entry name" value="HD_PDEASE DOMAIN-CONTAINING PROTEIN"/>
    <property type="match status" value="1"/>
</dbReference>
<dbReference type="InterPro" id="IPR003607">
    <property type="entry name" value="HD/PDEase_dom"/>
</dbReference>
<dbReference type="SUPFAM" id="SSF109604">
    <property type="entry name" value="HD-domain/PDEase-like"/>
    <property type="match status" value="1"/>
</dbReference>